<keyword evidence="6 7" id="KW-0961">Cell wall biogenesis/degradation</keyword>
<dbReference type="Pfam" id="PF02618">
    <property type="entry name" value="YceG"/>
    <property type="match status" value="1"/>
</dbReference>
<comment type="function">
    <text evidence="7">Functions as a peptidoglycan terminase that cleaves nascent peptidoglycan strands endolytically to terminate their elongation.</text>
</comment>
<evidence type="ECO:0000256" key="8">
    <source>
        <dbReference type="SAM" id="MobiDB-lite"/>
    </source>
</evidence>
<name>A0ABT2HUH1_9MICO</name>
<dbReference type="EC" id="4.2.2.29" evidence="7"/>
<dbReference type="Gene3D" id="3.30.1490.480">
    <property type="entry name" value="Endolytic murein transglycosylase"/>
    <property type="match status" value="1"/>
</dbReference>
<evidence type="ECO:0000256" key="5">
    <source>
        <dbReference type="ARBA" id="ARBA00023239"/>
    </source>
</evidence>
<keyword evidence="5 7" id="KW-0456">Lyase</keyword>
<organism evidence="9 10">
    <name type="scientific">Pseudoclavibacter albus</name>
    <dbReference type="NCBI Taxonomy" id="272241"/>
    <lineage>
        <taxon>Bacteria</taxon>
        <taxon>Bacillati</taxon>
        <taxon>Actinomycetota</taxon>
        <taxon>Actinomycetes</taxon>
        <taxon>Micrococcales</taxon>
        <taxon>Microbacteriaceae</taxon>
        <taxon>Pseudoclavibacter</taxon>
    </lineage>
</organism>
<keyword evidence="4 7" id="KW-0472">Membrane</keyword>
<evidence type="ECO:0000256" key="4">
    <source>
        <dbReference type="ARBA" id="ARBA00023136"/>
    </source>
</evidence>
<evidence type="ECO:0000256" key="3">
    <source>
        <dbReference type="ARBA" id="ARBA00022989"/>
    </source>
</evidence>
<comment type="catalytic activity">
    <reaction evidence="7">
        <text>a peptidoglycan chain = a peptidoglycan chain with N-acetyl-1,6-anhydromuramyl-[peptide] at the reducing end + a peptidoglycan chain with N-acetylglucosamine at the non-reducing end.</text>
        <dbReference type="EC" id="4.2.2.29"/>
    </reaction>
</comment>
<dbReference type="PANTHER" id="PTHR30518:SF2">
    <property type="entry name" value="ENDOLYTIC MUREIN TRANSGLYCOSYLASE"/>
    <property type="match status" value="1"/>
</dbReference>
<keyword evidence="10" id="KW-1185">Reference proteome</keyword>
<evidence type="ECO:0000256" key="6">
    <source>
        <dbReference type="ARBA" id="ARBA00023316"/>
    </source>
</evidence>
<dbReference type="PANTHER" id="PTHR30518">
    <property type="entry name" value="ENDOLYTIC MUREIN TRANSGLYCOSYLASE"/>
    <property type="match status" value="1"/>
</dbReference>
<comment type="similarity">
    <text evidence="7">Belongs to the transglycosylase MltG family.</text>
</comment>
<keyword evidence="3 7" id="KW-1133">Transmembrane helix</keyword>
<feature type="compositionally biased region" description="Basic residues" evidence="8">
    <location>
        <begin position="18"/>
        <end position="28"/>
    </location>
</feature>
<protein>
    <recommendedName>
        <fullName evidence="7">Endolytic murein transglycosylase</fullName>
        <ecNumber evidence="7">4.2.2.29</ecNumber>
    </recommendedName>
    <alternativeName>
        <fullName evidence="7">Peptidoglycan lytic transglycosylase</fullName>
    </alternativeName>
    <alternativeName>
        <fullName evidence="7">Peptidoglycan polymerization terminase</fullName>
    </alternativeName>
</protein>
<feature type="region of interest" description="Disordered" evidence="8">
    <location>
        <begin position="1"/>
        <end position="28"/>
    </location>
</feature>
<dbReference type="RefSeq" id="WP_206394783.1">
    <property type="nucleotide sequence ID" value="NZ_JAFDPW010000001.1"/>
</dbReference>
<proteinExistence type="inferred from homology"/>
<dbReference type="InterPro" id="IPR003770">
    <property type="entry name" value="MLTG-like"/>
</dbReference>
<comment type="subcellular location">
    <subcellularLocation>
        <location evidence="7">Cell membrane</location>
        <topology evidence="7">Single-pass membrane protein</topology>
    </subcellularLocation>
</comment>
<feature type="transmembrane region" description="Helical" evidence="7">
    <location>
        <begin position="34"/>
        <end position="55"/>
    </location>
</feature>
<dbReference type="EMBL" id="JALXSQ010000003">
    <property type="protein sequence ID" value="MCT2041967.1"/>
    <property type="molecule type" value="Genomic_DNA"/>
</dbReference>
<accession>A0ABT2HUH1</accession>
<reference evidence="9 10" key="1">
    <citation type="submission" date="2022-04" db="EMBL/GenBank/DDBJ databases">
        <title>Human microbiome associated bacterial genomes.</title>
        <authorList>
            <person name="Sandstrom S."/>
            <person name="Salamzade R."/>
            <person name="Kalan L.R."/>
        </authorList>
    </citation>
    <scope>NUCLEOTIDE SEQUENCE [LARGE SCALE GENOMIC DNA]</scope>
    <source>
        <strain evidence="10">p3-SID1799</strain>
    </source>
</reference>
<evidence type="ECO:0000313" key="10">
    <source>
        <dbReference type="Proteomes" id="UP001525379"/>
    </source>
</evidence>
<evidence type="ECO:0000256" key="7">
    <source>
        <dbReference type="HAMAP-Rule" id="MF_02065"/>
    </source>
</evidence>
<evidence type="ECO:0000256" key="1">
    <source>
        <dbReference type="ARBA" id="ARBA00022475"/>
    </source>
</evidence>
<evidence type="ECO:0000256" key="2">
    <source>
        <dbReference type="ARBA" id="ARBA00022692"/>
    </source>
</evidence>
<feature type="site" description="Important for catalytic activity" evidence="7">
    <location>
        <position position="249"/>
    </location>
</feature>
<dbReference type="HAMAP" id="MF_02065">
    <property type="entry name" value="MltG"/>
    <property type="match status" value="1"/>
</dbReference>
<evidence type="ECO:0000313" key="9">
    <source>
        <dbReference type="EMBL" id="MCT2041967.1"/>
    </source>
</evidence>
<keyword evidence="1 7" id="KW-1003">Cell membrane</keyword>
<comment type="caution">
    <text evidence="9">The sequence shown here is derived from an EMBL/GenBank/DDBJ whole genome shotgun (WGS) entry which is preliminary data.</text>
</comment>
<dbReference type="Proteomes" id="UP001525379">
    <property type="component" value="Unassembled WGS sequence"/>
</dbReference>
<dbReference type="Gene3D" id="3.30.160.60">
    <property type="entry name" value="Classic Zinc Finger"/>
    <property type="match status" value="1"/>
</dbReference>
<gene>
    <name evidence="7 9" type="primary">mltG</name>
    <name evidence="9" type="ORF">M3D15_01225</name>
</gene>
<keyword evidence="2 7" id="KW-0812">Transmembrane</keyword>
<dbReference type="NCBIfam" id="TIGR00247">
    <property type="entry name" value="endolytic transglycosylase MltG"/>
    <property type="match status" value="1"/>
</dbReference>
<dbReference type="CDD" id="cd08010">
    <property type="entry name" value="MltG_like"/>
    <property type="match status" value="1"/>
</dbReference>
<sequence length="375" mass="41001">MASFDELLSGDTEASGHERRRRREKERASKKPRVVRLIALVLVGAAIMAGGIMIAPTVMKMVAGNDFSGAGNGTPAEFAITEGDTGTDIAERLEAAGIVKSSEAVLDELRSRSEEPLFQPGTYTLQLEMSAAAAIDALIDPANRVTGRVVIPEGTAQKQVFELIADSTKVSVEELEAAAKDPQAFGLPEEAESLEGFLFPASYEFDPSFDAKAILETMVKRSIQALDEHGVPADRRWEVVRLASLVQREAGLAEDFPKVARVFLNRIDEGMKLQSDATVAYGSGNTHRVTTTDEERADASNEYNTYVHDGLVVKPISNPGDVAIDAAMHPADGRWLFFVTWNLDTGETIFSNTFEEHEVAVAKWQAWMEEHPEYQ</sequence>